<dbReference type="Proteomes" id="UP000050898">
    <property type="component" value="Unassembled WGS sequence"/>
</dbReference>
<dbReference type="Pfam" id="PF01475">
    <property type="entry name" value="FUR"/>
    <property type="match status" value="1"/>
</dbReference>
<dbReference type="InterPro" id="IPR043135">
    <property type="entry name" value="Fur_C"/>
</dbReference>
<dbReference type="PANTHER" id="PTHR33202">
    <property type="entry name" value="ZINC UPTAKE REGULATION PROTEIN"/>
    <property type="match status" value="1"/>
</dbReference>
<organism evidence="8 9">
    <name type="scientific">Liquorilactobacillus mali KCTC 3596 = DSM 20444</name>
    <dbReference type="NCBI Taxonomy" id="1046596"/>
    <lineage>
        <taxon>Bacteria</taxon>
        <taxon>Bacillati</taxon>
        <taxon>Bacillota</taxon>
        <taxon>Bacilli</taxon>
        <taxon>Lactobacillales</taxon>
        <taxon>Lactobacillaceae</taxon>
        <taxon>Liquorilactobacillus</taxon>
    </lineage>
</organism>
<dbReference type="PATRIC" id="fig|1046596.6.peg.448"/>
<dbReference type="GO" id="GO:0008270">
    <property type="term" value="F:zinc ion binding"/>
    <property type="evidence" value="ECO:0007669"/>
    <property type="project" value="TreeGrafter"/>
</dbReference>
<keyword evidence="5" id="KW-0238">DNA-binding</keyword>
<gene>
    <name evidence="8" type="ORF">FD00_GL000426</name>
</gene>
<dbReference type="InterPro" id="IPR002481">
    <property type="entry name" value="FUR"/>
</dbReference>
<dbReference type="SUPFAM" id="SSF46785">
    <property type="entry name" value="Winged helix' DNA-binding domain"/>
    <property type="match status" value="1"/>
</dbReference>
<dbReference type="GO" id="GO:1900376">
    <property type="term" value="P:regulation of secondary metabolite biosynthetic process"/>
    <property type="evidence" value="ECO:0007669"/>
    <property type="project" value="TreeGrafter"/>
</dbReference>
<feature type="binding site" evidence="7">
    <location>
        <position position="103"/>
    </location>
    <ligand>
        <name>Zn(2+)</name>
        <dbReference type="ChEBI" id="CHEBI:29105"/>
    </ligand>
</feature>
<dbReference type="InterPro" id="IPR036388">
    <property type="entry name" value="WH-like_DNA-bd_sf"/>
</dbReference>
<keyword evidence="3 7" id="KW-0862">Zinc</keyword>
<dbReference type="InterPro" id="IPR036390">
    <property type="entry name" value="WH_DNA-bd_sf"/>
</dbReference>
<keyword evidence="6" id="KW-0804">Transcription</keyword>
<keyword evidence="4" id="KW-0805">Transcription regulation</keyword>
<evidence type="ECO:0000256" key="7">
    <source>
        <dbReference type="PIRSR" id="PIRSR602481-1"/>
    </source>
</evidence>
<reference evidence="8 9" key="1">
    <citation type="journal article" date="2015" name="Genome Announc.">
        <title>Expanding the biotechnology potential of lactobacilli through comparative genomics of 213 strains and associated genera.</title>
        <authorList>
            <person name="Sun Z."/>
            <person name="Harris H.M."/>
            <person name="McCann A."/>
            <person name="Guo C."/>
            <person name="Argimon S."/>
            <person name="Zhang W."/>
            <person name="Yang X."/>
            <person name="Jeffery I.B."/>
            <person name="Cooney J.C."/>
            <person name="Kagawa T.F."/>
            <person name="Liu W."/>
            <person name="Song Y."/>
            <person name="Salvetti E."/>
            <person name="Wrobel A."/>
            <person name="Rasinkangas P."/>
            <person name="Parkhill J."/>
            <person name="Rea M.C."/>
            <person name="O'Sullivan O."/>
            <person name="Ritari J."/>
            <person name="Douillard F.P."/>
            <person name="Paul Ross R."/>
            <person name="Yang R."/>
            <person name="Briner A.E."/>
            <person name="Felis G.E."/>
            <person name="de Vos W.M."/>
            <person name="Barrangou R."/>
            <person name="Klaenhammer T.R."/>
            <person name="Caufield P.W."/>
            <person name="Cui Y."/>
            <person name="Zhang H."/>
            <person name="O'Toole P.W."/>
        </authorList>
    </citation>
    <scope>NUCLEOTIDE SEQUENCE [LARGE SCALE GENOMIC DNA]</scope>
    <source>
        <strain evidence="8 9">DSM 20444</strain>
    </source>
</reference>
<dbReference type="EMBL" id="AYYH01000013">
    <property type="protein sequence ID" value="KRN10191.1"/>
    <property type="molecule type" value="Genomic_DNA"/>
</dbReference>
<comment type="caution">
    <text evidence="8">The sequence shown here is derived from an EMBL/GenBank/DDBJ whole genome shotgun (WGS) entry which is preliminary data.</text>
</comment>
<dbReference type="CDD" id="cd07153">
    <property type="entry name" value="Fur_like"/>
    <property type="match status" value="1"/>
</dbReference>
<dbReference type="Gene3D" id="3.30.1490.190">
    <property type="match status" value="1"/>
</dbReference>
<sequence>MNVMATQEQNTLLVAANKLKSNKIKNTPQRQVILSYLMTSHAHPSIEMIFKYVRKNGFSVSLATVYNTLQLFVDHNLIIEIAADSGGHMRYDYFEVPHYHVICVNCNKIVDVFDDSYKKNEKIAIAKTGYQVLNSQYEVYGVCPECQVKLKNKAVRI</sequence>
<evidence type="ECO:0000313" key="9">
    <source>
        <dbReference type="Proteomes" id="UP000050898"/>
    </source>
</evidence>
<name>A0A0R2E1P2_9LACO</name>
<feature type="binding site" evidence="7">
    <location>
        <position position="106"/>
    </location>
    <ligand>
        <name>Zn(2+)</name>
        <dbReference type="ChEBI" id="CHEBI:29105"/>
    </ligand>
</feature>
<dbReference type="AlphaFoldDB" id="A0A0R2E1P2"/>
<keyword evidence="2" id="KW-0678">Repressor</keyword>
<dbReference type="GO" id="GO:0000976">
    <property type="term" value="F:transcription cis-regulatory region binding"/>
    <property type="evidence" value="ECO:0007669"/>
    <property type="project" value="TreeGrafter"/>
</dbReference>
<evidence type="ECO:0000256" key="6">
    <source>
        <dbReference type="ARBA" id="ARBA00023163"/>
    </source>
</evidence>
<comment type="cofactor">
    <cofactor evidence="7">
        <name>Zn(2+)</name>
        <dbReference type="ChEBI" id="CHEBI:29105"/>
    </cofactor>
    <text evidence="7">Binds 1 zinc ion per subunit.</text>
</comment>
<evidence type="ECO:0000313" key="8">
    <source>
        <dbReference type="EMBL" id="KRN10191.1"/>
    </source>
</evidence>
<dbReference type="GO" id="GO:0003700">
    <property type="term" value="F:DNA-binding transcription factor activity"/>
    <property type="evidence" value="ECO:0007669"/>
    <property type="project" value="InterPro"/>
</dbReference>
<evidence type="ECO:0000256" key="1">
    <source>
        <dbReference type="ARBA" id="ARBA00007957"/>
    </source>
</evidence>
<evidence type="ECO:0000256" key="4">
    <source>
        <dbReference type="ARBA" id="ARBA00023015"/>
    </source>
</evidence>
<comment type="similarity">
    <text evidence="1">Belongs to the Fur family.</text>
</comment>
<dbReference type="PANTHER" id="PTHR33202:SF7">
    <property type="entry name" value="FERRIC UPTAKE REGULATION PROTEIN"/>
    <property type="match status" value="1"/>
</dbReference>
<dbReference type="Gene3D" id="1.10.10.10">
    <property type="entry name" value="Winged helix-like DNA-binding domain superfamily/Winged helix DNA-binding domain"/>
    <property type="match status" value="1"/>
</dbReference>
<evidence type="ECO:0000256" key="2">
    <source>
        <dbReference type="ARBA" id="ARBA00022491"/>
    </source>
</evidence>
<feature type="binding site" evidence="7">
    <location>
        <position position="146"/>
    </location>
    <ligand>
        <name>Zn(2+)</name>
        <dbReference type="ChEBI" id="CHEBI:29105"/>
    </ligand>
</feature>
<keyword evidence="7" id="KW-0479">Metal-binding</keyword>
<evidence type="ECO:0000256" key="3">
    <source>
        <dbReference type="ARBA" id="ARBA00022833"/>
    </source>
</evidence>
<proteinExistence type="inferred from homology"/>
<keyword evidence="9" id="KW-1185">Reference proteome</keyword>
<feature type="binding site" evidence="7">
    <location>
        <position position="143"/>
    </location>
    <ligand>
        <name>Zn(2+)</name>
        <dbReference type="ChEBI" id="CHEBI:29105"/>
    </ligand>
</feature>
<accession>A0A0R2E1P2</accession>
<protein>
    <submittedName>
        <fullName evidence="8">Ferric uptake regulation protein</fullName>
    </submittedName>
</protein>
<evidence type="ECO:0000256" key="5">
    <source>
        <dbReference type="ARBA" id="ARBA00023125"/>
    </source>
</evidence>
<dbReference type="GO" id="GO:0045892">
    <property type="term" value="P:negative regulation of DNA-templated transcription"/>
    <property type="evidence" value="ECO:0007669"/>
    <property type="project" value="TreeGrafter"/>
</dbReference>